<feature type="domain" description="BTB" evidence="2">
    <location>
        <begin position="48"/>
        <end position="117"/>
    </location>
</feature>
<dbReference type="AlphaFoldDB" id="A0A7D8UNX1"/>
<organism evidence="3 4">
    <name type="scientific">Lachnellula cervina</name>
    <dbReference type="NCBI Taxonomy" id="1316786"/>
    <lineage>
        <taxon>Eukaryota</taxon>
        <taxon>Fungi</taxon>
        <taxon>Dikarya</taxon>
        <taxon>Ascomycota</taxon>
        <taxon>Pezizomycotina</taxon>
        <taxon>Leotiomycetes</taxon>
        <taxon>Helotiales</taxon>
        <taxon>Lachnaceae</taxon>
        <taxon>Lachnellula</taxon>
    </lineage>
</organism>
<dbReference type="PANTHER" id="PTHR47843">
    <property type="entry name" value="BTB DOMAIN-CONTAINING PROTEIN-RELATED"/>
    <property type="match status" value="1"/>
</dbReference>
<name>A0A7D8UNX1_9HELO</name>
<dbReference type="OrthoDB" id="194443at2759"/>
<dbReference type="PROSITE" id="PS50097">
    <property type="entry name" value="BTB"/>
    <property type="match status" value="1"/>
</dbReference>
<evidence type="ECO:0000313" key="4">
    <source>
        <dbReference type="Proteomes" id="UP000481288"/>
    </source>
</evidence>
<feature type="compositionally biased region" description="Polar residues" evidence="1">
    <location>
        <begin position="22"/>
        <end position="31"/>
    </location>
</feature>
<evidence type="ECO:0000313" key="3">
    <source>
        <dbReference type="EMBL" id="TVY53584.1"/>
    </source>
</evidence>
<keyword evidence="4" id="KW-1185">Reference proteome</keyword>
<protein>
    <recommendedName>
        <fullName evidence="2">BTB domain-containing protein</fullName>
    </recommendedName>
</protein>
<dbReference type="Pfam" id="PF00651">
    <property type="entry name" value="BTB"/>
    <property type="match status" value="1"/>
</dbReference>
<dbReference type="InterPro" id="IPR011333">
    <property type="entry name" value="SKP1/BTB/POZ_sf"/>
</dbReference>
<accession>A0A7D8UNX1</accession>
<dbReference type="CDD" id="cd18186">
    <property type="entry name" value="BTB_POZ_ZBTB_KLHL-like"/>
    <property type="match status" value="1"/>
</dbReference>
<dbReference type="SUPFAM" id="SSF54695">
    <property type="entry name" value="POZ domain"/>
    <property type="match status" value="1"/>
</dbReference>
<dbReference type="InterPro" id="IPR000210">
    <property type="entry name" value="BTB/POZ_dom"/>
</dbReference>
<dbReference type="EMBL" id="QGMG01000438">
    <property type="protein sequence ID" value="TVY53584.1"/>
    <property type="molecule type" value="Genomic_DNA"/>
</dbReference>
<evidence type="ECO:0000259" key="2">
    <source>
        <dbReference type="PROSITE" id="PS50097"/>
    </source>
</evidence>
<sequence>MASVSGKRKASEDLSPDVSASKRVQLSTSQNKKGKRPSFMGPQTMVKVNVSFEEDDKRQEFLVYKEFICYYSPFFNAAFNGSFEEGATQSIDIVDVHRKVFGLFVNWIYTQNVVPEQDDASNAPSSTTLIELWLLGDRFLIPRLQNEVLAVLDQRRIKRRINSATYDRVYDNTVQGSPLRRYLAQTTATSFSLKTAIPHGYDRFPPELLFDMFDFLRTRTGPARIVKYSEDELKQFFVGEGET</sequence>
<evidence type="ECO:0000256" key="1">
    <source>
        <dbReference type="SAM" id="MobiDB-lite"/>
    </source>
</evidence>
<reference evidence="3 4" key="1">
    <citation type="submission" date="2018-05" db="EMBL/GenBank/DDBJ databases">
        <title>Whole genome sequencing for identification of molecular markers to develop diagnostic detection tools for the regulated plant pathogen Lachnellula willkommii.</title>
        <authorList>
            <person name="Giroux E."/>
            <person name="Bilodeau G."/>
        </authorList>
    </citation>
    <scope>NUCLEOTIDE SEQUENCE [LARGE SCALE GENOMIC DNA]</scope>
    <source>
        <strain evidence="3 4">CBS 625.97</strain>
    </source>
</reference>
<gene>
    <name evidence="3" type="ORF">LCER1_G007375</name>
</gene>
<dbReference type="Proteomes" id="UP000481288">
    <property type="component" value="Unassembled WGS sequence"/>
</dbReference>
<comment type="caution">
    <text evidence="3">The sequence shown here is derived from an EMBL/GenBank/DDBJ whole genome shotgun (WGS) entry which is preliminary data.</text>
</comment>
<dbReference type="Gene3D" id="3.30.710.10">
    <property type="entry name" value="Potassium Channel Kv1.1, Chain A"/>
    <property type="match status" value="1"/>
</dbReference>
<dbReference type="SMART" id="SM00225">
    <property type="entry name" value="BTB"/>
    <property type="match status" value="1"/>
</dbReference>
<dbReference type="PANTHER" id="PTHR47843:SF2">
    <property type="entry name" value="BTB DOMAIN-CONTAINING PROTEIN"/>
    <property type="match status" value="1"/>
</dbReference>
<proteinExistence type="predicted"/>
<feature type="region of interest" description="Disordered" evidence="1">
    <location>
        <begin position="1"/>
        <end position="40"/>
    </location>
</feature>